<dbReference type="InterPro" id="IPR011335">
    <property type="entry name" value="Restrct_endonuc-II-like"/>
</dbReference>
<organism evidence="2 3">
    <name type="scientific">Candidatus Venteria ishoeyi</name>
    <dbReference type="NCBI Taxonomy" id="1899563"/>
    <lineage>
        <taxon>Bacteria</taxon>
        <taxon>Pseudomonadati</taxon>
        <taxon>Pseudomonadota</taxon>
        <taxon>Gammaproteobacteria</taxon>
        <taxon>Thiotrichales</taxon>
        <taxon>Thiotrichaceae</taxon>
        <taxon>Venteria</taxon>
    </lineage>
</organism>
<dbReference type="RefSeq" id="WP_103920026.1">
    <property type="nucleotide sequence ID" value="NZ_FMSV02000440.1"/>
</dbReference>
<dbReference type="SUPFAM" id="SSF52980">
    <property type="entry name" value="Restriction endonuclease-like"/>
    <property type="match status" value="1"/>
</dbReference>
<dbReference type="EMBL" id="FMSV02000440">
    <property type="protein sequence ID" value="SEH06204.1"/>
    <property type="molecule type" value="Genomic_DNA"/>
</dbReference>
<dbReference type="Gene3D" id="3.90.1570.10">
    <property type="entry name" value="tt1808, chain A"/>
    <property type="match status" value="1"/>
</dbReference>
<dbReference type="InterPro" id="IPR008538">
    <property type="entry name" value="Uma2"/>
</dbReference>
<reference evidence="2 3" key="1">
    <citation type="submission" date="2016-10" db="EMBL/GenBank/DDBJ databases">
        <authorList>
            <person name="de Groot N.N."/>
        </authorList>
    </citation>
    <scope>NUCLEOTIDE SEQUENCE [LARGE SCALE GENOMIC DNA]</scope>
    <source>
        <strain evidence="2">MBHS1</strain>
    </source>
</reference>
<sequence>MLAQTGNHPISFQEYLELEARSEEKHEYHQGEIFPMAGASLNHNQIIGQLYMSLYHCLQQQKQGKVFMNDVKLHIENLDKATYPDLMVFMQAIEYADKKHSVVSNPSLIIEVLSQSTADYDHGAKFSAYRSLPGFQEYLLVDQYQIRLEHYVKTAPHEWIFREYSQPDAEIQLVCLDCKLNPASIYCNMEFEPPG</sequence>
<dbReference type="OrthoDB" id="9799703at2"/>
<name>A0A1H6FAZ7_9GAMM</name>
<proteinExistence type="predicted"/>
<accession>A0A1H6FAZ7</accession>
<evidence type="ECO:0000259" key="1">
    <source>
        <dbReference type="Pfam" id="PF05685"/>
    </source>
</evidence>
<gene>
    <name evidence="2" type="ORF">MBHS_02059</name>
</gene>
<dbReference type="PANTHER" id="PTHR36558:SF1">
    <property type="entry name" value="RESTRICTION ENDONUCLEASE DOMAIN-CONTAINING PROTEIN-RELATED"/>
    <property type="match status" value="1"/>
</dbReference>
<dbReference type="AlphaFoldDB" id="A0A1H6FAZ7"/>
<evidence type="ECO:0000313" key="2">
    <source>
        <dbReference type="EMBL" id="SEH06204.1"/>
    </source>
</evidence>
<keyword evidence="3" id="KW-1185">Reference proteome</keyword>
<dbReference type="CDD" id="cd06260">
    <property type="entry name" value="DUF820-like"/>
    <property type="match status" value="1"/>
</dbReference>
<dbReference type="PANTHER" id="PTHR36558">
    <property type="entry name" value="GLR1098 PROTEIN"/>
    <property type="match status" value="1"/>
</dbReference>
<dbReference type="InterPro" id="IPR012296">
    <property type="entry name" value="Nuclease_put_TT1808"/>
</dbReference>
<protein>
    <recommendedName>
        <fullName evidence="1">Putative restriction endonuclease domain-containing protein</fullName>
    </recommendedName>
</protein>
<evidence type="ECO:0000313" key="3">
    <source>
        <dbReference type="Proteomes" id="UP000236724"/>
    </source>
</evidence>
<feature type="domain" description="Putative restriction endonuclease" evidence="1">
    <location>
        <begin position="12"/>
        <end position="173"/>
    </location>
</feature>
<dbReference type="Proteomes" id="UP000236724">
    <property type="component" value="Unassembled WGS sequence"/>
</dbReference>
<dbReference type="Pfam" id="PF05685">
    <property type="entry name" value="Uma2"/>
    <property type="match status" value="1"/>
</dbReference>